<feature type="domain" description="Pyruvate carboxyltransferase" evidence="3">
    <location>
        <begin position="31"/>
        <end position="291"/>
    </location>
</feature>
<dbReference type="Proteomes" id="UP000782312">
    <property type="component" value="Unassembled WGS sequence"/>
</dbReference>
<comment type="caution">
    <text evidence="4">The sequence shown here is derived from an EMBL/GenBank/DDBJ whole genome shotgun (WGS) entry which is preliminary data.</text>
</comment>
<dbReference type="PROSITE" id="PS00816">
    <property type="entry name" value="AIPM_HOMOCIT_SYNTH_2"/>
    <property type="match status" value="1"/>
</dbReference>
<dbReference type="EMBL" id="JACPUR010000004">
    <property type="protein sequence ID" value="MBI3126518.1"/>
    <property type="molecule type" value="Genomic_DNA"/>
</dbReference>
<dbReference type="PANTHER" id="PTHR42880:SF1">
    <property type="entry name" value="ISOPROPYLMALATE_HOMOCITRATE_CITRAMALATE SYNTHASE FAMILY PROTEIN"/>
    <property type="match status" value="1"/>
</dbReference>
<evidence type="ECO:0000313" key="5">
    <source>
        <dbReference type="Proteomes" id="UP000782312"/>
    </source>
</evidence>
<dbReference type="CDD" id="cd03174">
    <property type="entry name" value="DRE_TIM_metallolyase"/>
    <property type="match status" value="1"/>
</dbReference>
<dbReference type="Gene3D" id="1.10.238.260">
    <property type="match status" value="1"/>
</dbReference>
<evidence type="ECO:0000256" key="1">
    <source>
        <dbReference type="ARBA" id="ARBA00006154"/>
    </source>
</evidence>
<dbReference type="PROSITE" id="PS50991">
    <property type="entry name" value="PYR_CT"/>
    <property type="match status" value="1"/>
</dbReference>
<evidence type="ECO:0000259" key="3">
    <source>
        <dbReference type="PROSITE" id="PS50991"/>
    </source>
</evidence>
<sequence length="408" mass="45431">MAPKHESDRWAVSPYNFADSIRADMNLPKKVTICDLTLREGRQYEGVNLRKEEVILVAQKLAEAGVPMVQMHHDDPEEVKEVKALKAPFKVEVLVHPTATLNPETCRHEVDNCIECRADIICMAFAVSDYNFGLYESMGKMKISREEALAKACEAVRYAKSQGATVCCLLMDFSRLELKRLLNIARSLADAGADIIRLDDICAPIIPAVYKHHVREVKKVIPNTLVAVHSHNDFGLGTAALFASLEGGADIIDAGVNSLGERAGIPNLAEVAAIAEILYGLDTGIRLEKMCELSSLVSDLWNVPVYSHLPGVGERSFSHAAEVHYVLPEGDRWSFNAWAPETVGNKSRILWCLYSGPFAVRRKAKEMGIKLTEKQAMEMLEKIREQVRWRKRTVTDQEFAKFARALGA</sequence>
<keyword evidence="2" id="KW-0808">Transferase</keyword>
<dbReference type="PANTHER" id="PTHR42880">
    <property type="entry name" value="HOMOCITRATE SYNTHASE"/>
    <property type="match status" value="1"/>
</dbReference>
<evidence type="ECO:0000256" key="2">
    <source>
        <dbReference type="ARBA" id="ARBA00022679"/>
    </source>
</evidence>
<dbReference type="InterPro" id="IPR002034">
    <property type="entry name" value="AIPM/Hcit_synth_CS"/>
</dbReference>
<dbReference type="GO" id="GO:0019752">
    <property type="term" value="P:carboxylic acid metabolic process"/>
    <property type="evidence" value="ECO:0007669"/>
    <property type="project" value="InterPro"/>
</dbReference>
<dbReference type="Gene3D" id="3.20.20.70">
    <property type="entry name" value="Aldolase class I"/>
    <property type="match status" value="1"/>
</dbReference>
<comment type="similarity">
    <text evidence="1">Belongs to the alpha-IPM synthase/homocitrate synthase family.</text>
</comment>
<evidence type="ECO:0000313" key="4">
    <source>
        <dbReference type="EMBL" id="MBI3126518.1"/>
    </source>
</evidence>
<protein>
    <recommendedName>
        <fullName evidence="3">Pyruvate carboxyltransferase domain-containing protein</fullName>
    </recommendedName>
</protein>
<dbReference type="InterPro" id="IPR013785">
    <property type="entry name" value="Aldolase_TIM"/>
</dbReference>
<accession>A0A932HWW8</accession>
<dbReference type="Pfam" id="PF22617">
    <property type="entry name" value="HCS_D2"/>
    <property type="match status" value="1"/>
</dbReference>
<proteinExistence type="inferred from homology"/>
<name>A0A932HWW8_UNCTE</name>
<gene>
    <name evidence="4" type="ORF">HYZ11_02805</name>
</gene>
<reference evidence="4" key="1">
    <citation type="submission" date="2020-07" db="EMBL/GenBank/DDBJ databases">
        <title>Huge and variable diversity of episymbiotic CPR bacteria and DPANN archaea in groundwater ecosystems.</title>
        <authorList>
            <person name="He C.Y."/>
            <person name="Keren R."/>
            <person name="Whittaker M."/>
            <person name="Farag I.F."/>
            <person name="Doudna J."/>
            <person name="Cate J.H.D."/>
            <person name="Banfield J.F."/>
        </authorList>
    </citation>
    <scope>NUCLEOTIDE SEQUENCE</scope>
    <source>
        <strain evidence="4">NC_groundwater_763_Ag_S-0.2um_68_21</strain>
    </source>
</reference>
<dbReference type="SUPFAM" id="SSF51569">
    <property type="entry name" value="Aldolase"/>
    <property type="match status" value="1"/>
</dbReference>
<dbReference type="InterPro" id="IPR054691">
    <property type="entry name" value="LeuA/HCS_post-cat"/>
</dbReference>
<dbReference type="InterPro" id="IPR000891">
    <property type="entry name" value="PYR_CT"/>
</dbReference>
<organism evidence="4 5">
    <name type="scientific">Tectimicrobiota bacterium</name>
    <dbReference type="NCBI Taxonomy" id="2528274"/>
    <lineage>
        <taxon>Bacteria</taxon>
        <taxon>Pseudomonadati</taxon>
        <taxon>Nitrospinota/Tectimicrobiota group</taxon>
        <taxon>Candidatus Tectimicrobiota</taxon>
    </lineage>
</organism>
<dbReference type="Pfam" id="PF00682">
    <property type="entry name" value="HMGL-like"/>
    <property type="match status" value="1"/>
</dbReference>
<dbReference type="GO" id="GO:0046912">
    <property type="term" value="F:acyltransferase activity, acyl groups converted into alkyl on transfer"/>
    <property type="evidence" value="ECO:0007669"/>
    <property type="project" value="InterPro"/>
</dbReference>
<dbReference type="AlphaFoldDB" id="A0A932HWW8"/>